<reference evidence="14 15" key="1">
    <citation type="submission" date="2018-11" db="EMBL/GenBank/DDBJ databases">
        <title>Trebonia kvetii gen.nov., sp.nov., a novel acidophilic actinobacterium, and proposal of the new actinobacterial family Treboniaceae fam. nov.</title>
        <authorList>
            <person name="Rapoport D."/>
            <person name="Sagova-Mareckova M."/>
            <person name="Sedlacek I."/>
            <person name="Provaznik J."/>
            <person name="Kralova S."/>
            <person name="Pavlinic D."/>
            <person name="Benes V."/>
            <person name="Kopecky J."/>
        </authorList>
    </citation>
    <scope>NUCLEOTIDE SEQUENCE [LARGE SCALE GENOMIC DNA]</scope>
    <source>
        <strain evidence="14 15">15Tr583</strain>
    </source>
</reference>
<dbReference type="CDD" id="cd00756">
    <property type="entry name" value="MoaE"/>
    <property type="match status" value="1"/>
</dbReference>
<dbReference type="GO" id="GO:0006777">
    <property type="term" value="P:Mo-molybdopterin cofactor biosynthetic process"/>
    <property type="evidence" value="ECO:0007669"/>
    <property type="project" value="UniProtKB-KW"/>
</dbReference>
<dbReference type="OrthoDB" id="9794429at2"/>
<evidence type="ECO:0000256" key="8">
    <source>
        <dbReference type="ARBA" id="ARBA00049878"/>
    </source>
</evidence>
<evidence type="ECO:0000256" key="3">
    <source>
        <dbReference type="ARBA" id="ARBA00011950"/>
    </source>
</evidence>
<dbReference type="InterPro" id="IPR003448">
    <property type="entry name" value="Mopterin_biosynth_MoaE"/>
</dbReference>
<evidence type="ECO:0000256" key="2">
    <source>
        <dbReference type="ARBA" id="ARBA00005426"/>
    </source>
</evidence>
<gene>
    <name evidence="14" type="ORF">EAS64_07240</name>
</gene>
<evidence type="ECO:0000256" key="1">
    <source>
        <dbReference type="ARBA" id="ARBA00005046"/>
    </source>
</evidence>
<dbReference type="SUPFAM" id="SSF54690">
    <property type="entry name" value="Molybdopterin synthase subunit MoaE"/>
    <property type="match status" value="1"/>
</dbReference>
<comment type="function">
    <text evidence="6">Converts molybdopterin precursor Z into molybdopterin. This requires the incorporation of two sulfur atoms into precursor Z to generate a dithiolene group. The sulfur is provided by MoaD.</text>
</comment>
<name>A0A6P2C8F2_9ACTN</name>
<comment type="catalytic activity">
    <reaction evidence="8">
        <text>2 [molybdopterin-synthase sulfur-carrier protein]-C-terminal-Gly-aminoethanethioate + cyclic pyranopterin phosphate + H2O = molybdopterin + 2 [molybdopterin-synthase sulfur-carrier protein]-C-terminal Gly-Gly + 2 H(+)</text>
        <dbReference type="Rhea" id="RHEA:26333"/>
        <dbReference type="Rhea" id="RHEA-COMP:12202"/>
        <dbReference type="Rhea" id="RHEA-COMP:19907"/>
        <dbReference type="ChEBI" id="CHEBI:15377"/>
        <dbReference type="ChEBI" id="CHEBI:15378"/>
        <dbReference type="ChEBI" id="CHEBI:58698"/>
        <dbReference type="ChEBI" id="CHEBI:59648"/>
        <dbReference type="ChEBI" id="CHEBI:90778"/>
        <dbReference type="ChEBI" id="CHEBI:232372"/>
        <dbReference type="EC" id="2.8.1.12"/>
    </reaction>
</comment>
<accession>A0A6P2C8F2</accession>
<comment type="subunit">
    <text evidence="7">Heterotetramer of 2 MoaD subunits and 2 MoaE subunits. Also stable as homodimer. The enzyme changes between these two forms during catalysis.</text>
</comment>
<keyword evidence="5" id="KW-0501">Molybdenum cofactor biosynthesis</keyword>
<comment type="similarity">
    <text evidence="2">Belongs to the MoaE family.</text>
</comment>
<protein>
    <recommendedName>
        <fullName evidence="9">Molybdopterin synthase catalytic subunit 1</fullName>
        <ecNumber evidence="3">2.8.1.12</ecNumber>
    </recommendedName>
    <alternativeName>
        <fullName evidence="13">MPT synthase subunit 2 1</fullName>
    </alternativeName>
    <alternativeName>
        <fullName evidence="10">Molybdenum cofactor biosynthesis protein E 1</fullName>
    </alternativeName>
    <alternativeName>
        <fullName evidence="11">Molybdopterin-converting factor large subunit 1</fullName>
    </alternativeName>
    <alternativeName>
        <fullName evidence="12">Molybdopterin-converting factor subunit 2 1</fullName>
    </alternativeName>
</protein>
<keyword evidence="15" id="KW-1185">Reference proteome</keyword>
<dbReference type="EMBL" id="RPFW01000001">
    <property type="protein sequence ID" value="TVZ07500.1"/>
    <property type="molecule type" value="Genomic_DNA"/>
</dbReference>
<evidence type="ECO:0000256" key="7">
    <source>
        <dbReference type="ARBA" id="ARBA00026066"/>
    </source>
</evidence>
<dbReference type="GO" id="GO:0030366">
    <property type="term" value="F:molybdopterin synthase activity"/>
    <property type="evidence" value="ECO:0007669"/>
    <property type="project" value="UniProtKB-EC"/>
</dbReference>
<dbReference type="Gene3D" id="3.90.1170.40">
    <property type="entry name" value="Molybdopterin biosynthesis MoaE subunit"/>
    <property type="match status" value="1"/>
</dbReference>
<dbReference type="AlphaFoldDB" id="A0A6P2C8F2"/>
<proteinExistence type="inferred from homology"/>
<sequence length="195" mass="21070">MALFTSKRKRRSWEFGWSVVAYQCPDQLRALLPQQAAIANRLTGPGGDTRYLCRVSQIRLIAIRDTPLSVDEVRNAIADPAAGGEVLFVGTVRDKDADKGVTALAYSAHPSAEAELRKVAESIAAKYPEAIAVAAVHRIGELAIGDLAVVVGVSCAHRAEAFHACHALIDELKVTVPVWKHQRFTDGTDEWVGSA</sequence>
<evidence type="ECO:0000256" key="11">
    <source>
        <dbReference type="ARBA" id="ARBA00078352"/>
    </source>
</evidence>
<evidence type="ECO:0000256" key="5">
    <source>
        <dbReference type="ARBA" id="ARBA00023150"/>
    </source>
</evidence>
<evidence type="ECO:0000256" key="12">
    <source>
        <dbReference type="ARBA" id="ARBA00080680"/>
    </source>
</evidence>
<evidence type="ECO:0000313" key="14">
    <source>
        <dbReference type="EMBL" id="TVZ07500.1"/>
    </source>
</evidence>
<comment type="caution">
    <text evidence="14">The sequence shown here is derived from an EMBL/GenBank/DDBJ whole genome shotgun (WGS) entry which is preliminary data.</text>
</comment>
<dbReference type="PANTHER" id="PTHR23404">
    <property type="entry name" value="MOLYBDOPTERIN SYNTHASE RELATED"/>
    <property type="match status" value="1"/>
</dbReference>
<evidence type="ECO:0000256" key="13">
    <source>
        <dbReference type="ARBA" id="ARBA00080739"/>
    </source>
</evidence>
<evidence type="ECO:0000313" key="15">
    <source>
        <dbReference type="Proteomes" id="UP000460272"/>
    </source>
</evidence>
<evidence type="ECO:0000256" key="4">
    <source>
        <dbReference type="ARBA" id="ARBA00022679"/>
    </source>
</evidence>
<dbReference type="InterPro" id="IPR036563">
    <property type="entry name" value="MoaE_sf"/>
</dbReference>
<keyword evidence="4" id="KW-0808">Transferase</keyword>
<dbReference type="FunFam" id="3.90.1170.40:FF:000004">
    <property type="entry name" value="Molybdopterin biosynthesis protein MoeE"/>
    <property type="match status" value="1"/>
</dbReference>
<dbReference type="Pfam" id="PF02391">
    <property type="entry name" value="MoaE"/>
    <property type="match status" value="1"/>
</dbReference>
<dbReference type="EC" id="2.8.1.12" evidence="3"/>
<dbReference type="Proteomes" id="UP000460272">
    <property type="component" value="Unassembled WGS sequence"/>
</dbReference>
<evidence type="ECO:0000256" key="10">
    <source>
        <dbReference type="ARBA" id="ARBA00076955"/>
    </source>
</evidence>
<comment type="pathway">
    <text evidence="1">Cofactor biosynthesis; molybdopterin biosynthesis.</text>
</comment>
<evidence type="ECO:0000256" key="9">
    <source>
        <dbReference type="ARBA" id="ARBA00072424"/>
    </source>
</evidence>
<evidence type="ECO:0000256" key="6">
    <source>
        <dbReference type="ARBA" id="ARBA00025448"/>
    </source>
</evidence>
<organism evidence="14 15">
    <name type="scientific">Trebonia kvetii</name>
    <dbReference type="NCBI Taxonomy" id="2480626"/>
    <lineage>
        <taxon>Bacteria</taxon>
        <taxon>Bacillati</taxon>
        <taxon>Actinomycetota</taxon>
        <taxon>Actinomycetes</taxon>
        <taxon>Streptosporangiales</taxon>
        <taxon>Treboniaceae</taxon>
        <taxon>Trebonia</taxon>
    </lineage>
</organism>